<evidence type="ECO:0000256" key="1">
    <source>
        <dbReference type="SAM" id="MobiDB-lite"/>
    </source>
</evidence>
<feature type="compositionally biased region" description="Polar residues" evidence="1">
    <location>
        <begin position="17"/>
        <end position="27"/>
    </location>
</feature>
<dbReference type="EMBL" id="JACVVK020000096">
    <property type="protein sequence ID" value="KAK7493080.1"/>
    <property type="molecule type" value="Genomic_DNA"/>
</dbReference>
<dbReference type="Proteomes" id="UP001519460">
    <property type="component" value="Unassembled WGS sequence"/>
</dbReference>
<organism evidence="2 3">
    <name type="scientific">Batillaria attramentaria</name>
    <dbReference type="NCBI Taxonomy" id="370345"/>
    <lineage>
        <taxon>Eukaryota</taxon>
        <taxon>Metazoa</taxon>
        <taxon>Spiralia</taxon>
        <taxon>Lophotrochozoa</taxon>
        <taxon>Mollusca</taxon>
        <taxon>Gastropoda</taxon>
        <taxon>Caenogastropoda</taxon>
        <taxon>Sorbeoconcha</taxon>
        <taxon>Cerithioidea</taxon>
        <taxon>Batillariidae</taxon>
        <taxon>Batillaria</taxon>
    </lineage>
</organism>
<gene>
    <name evidence="2" type="ORF">BaRGS_00015601</name>
</gene>
<dbReference type="AlphaFoldDB" id="A0ABD0L120"/>
<name>A0ABD0L120_9CAEN</name>
<accession>A0ABD0L120</accession>
<comment type="caution">
    <text evidence="2">The sequence shown here is derived from an EMBL/GenBank/DDBJ whole genome shotgun (WGS) entry which is preliminary data.</text>
</comment>
<evidence type="ECO:0000313" key="2">
    <source>
        <dbReference type="EMBL" id="KAK7493080.1"/>
    </source>
</evidence>
<sequence length="117" mass="13492">MLQQGNKTPSPLHVLETNENFTQSPAPDQSKLFMPAKSYKHTDEFHNKQLSEGYYWEVVPSIHLYRLPFCGCQRERRQLNQSVPLCNISLVISATPLMYWQGERERVASSDAQHTQG</sequence>
<reference evidence="2 3" key="1">
    <citation type="journal article" date="2023" name="Sci. Data">
        <title>Genome assembly of the Korean intertidal mud-creeper Batillaria attramentaria.</title>
        <authorList>
            <person name="Patra A.K."/>
            <person name="Ho P.T."/>
            <person name="Jun S."/>
            <person name="Lee S.J."/>
            <person name="Kim Y."/>
            <person name="Won Y.J."/>
        </authorList>
    </citation>
    <scope>NUCLEOTIDE SEQUENCE [LARGE SCALE GENOMIC DNA]</scope>
    <source>
        <strain evidence="2">Wonlab-2016</strain>
    </source>
</reference>
<keyword evidence="3" id="KW-1185">Reference proteome</keyword>
<protein>
    <submittedName>
        <fullName evidence="2">Uncharacterized protein</fullName>
    </submittedName>
</protein>
<evidence type="ECO:0000313" key="3">
    <source>
        <dbReference type="Proteomes" id="UP001519460"/>
    </source>
</evidence>
<proteinExistence type="predicted"/>
<feature type="region of interest" description="Disordered" evidence="1">
    <location>
        <begin position="1"/>
        <end position="30"/>
    </location>
</feature>